<feature type="chain" id="PRO_5020456401" evidence="2">
    <location>
        <begin position="21"/>
        <end position="134"/>
    </location>
</feature>
<comment type="caution">
    <text evidence="3">The sequence shown here is derived from an EMBL/GenBank/DDBJ whole genome shotgun (WGS) entry which is preliminary data.</text>
</comment>
<evidence type="ECO:0000256" key="1">
    <source>
        <dbReference type="SAM" id="MobiDB-lite"/>
    </source>
</evidence>
<dbReference type="AlphaFoldDB" id="A0A4R0RFZ8"/>
<dbReference type="Proteomes" id="UP000292702">
    <property type="component" value="Unassembled WGS sequence"/>
</dbReference>
<evidence type="ECO:0000313" key="3">
    <source>
        <dbReference type="EMBL" id="TCD64565.1"/>
    </source>
</evidence>
<reference evidence="3 4" key="1">
    <citation type="submission" date="2018-11" db="EMBL/GenBank/DDBJ databases">
        <title>Genome assembly of Steccherinum ochraceum LE-BIN_3174, the white-rot fungus of the Steccherinaceae family (The Residual Polyporoid clade, Polyporales, Basidiomycota).</title>
        <authorList>
            <person name="Fedorova T.V."/>
            <person name="Glazunova O.A."/>
            <person name="Landesman E.O."/>
            <person name="Moiseenko K.V."/>
            <person name="Psurtseva N.V."/>
            <person name="Savinova O.S."/>
            <person name="Shakhova N.V."/>
            <person name="Tyazhelova T.V."/>
            <person name="Vasina D.V."/>
        </authorList>
    </citation>
    <scope>NUCLEOTIDE SEQUENCE [LARGE SCALE GENOMIC DNA]</scope>
    <source>
        <strain evidence="3 4">LE-BIN_3174</strain>
    </source>
</reference>
<proteinExistence type="predicted"/>
<keyword evidence="4" id="KW-1185">Reference proteome</keyword>
<protein>
    <submittedName>
        <fullName evidence="3">Uncharacterized protein</fullName>
    </submittedName>
</protein>
<gene>
    <name evidence="3" type="ORF">EIP91_003892</name>
</gene>
<feature type="region of interest" description="Disordered" evidence="1">
    <location>
        <begin position="73"/>
        <end position="134"/>
    </location>
</feature>
<sequence>MRFFTTVAVLLIAASTSIEALPVPYAAGSLVVCEFFDTASKDADLVRRFCEDDHLQNDAKRLNVLKVRAVGHTEISNDNGGGTSGGGNNGGGTSGGGNNGGETSGGGNNGGGTSGPGGGDPGSGGGNGKRSKVA</sequence>
<feature type="compositionally biased region" description="Gly residues" evidence="1">
    <location>
        <begin position="79"/>
        <end position="128"/>
    </location>
</feature>
<evidence type="ECO:0000313" key="4">
    <source>
        <dbReference type="Proteomes" id="UP000292702"/>
    </source>
</evidence>
<dbReference type="EMBL" id="RWJN01000228">
    <property type="protein sequence ID" value="TCD64565.1"/>
    <property type="molecule type" value="Genomic_DNA"/>
</dbReference>
<evidence type="ECO:0000256" key="2">
    <source>
        <dbReference type="SAM" id="SignalP"/>
    </source>
</evidence>
<organism evidence="3 4">
    <name type="scientific">Steccherinum ochraceum</name>
    <dbReference type="NCBI Taxonomy" id="92696"/>
    <lineage>
        <taxon>Eukaryota</taxon>
        <taxon>Fungi</taxon>
        <taxon>Dikarya</taxon>
        <taxon>Basidiomycota</taxon>
        <taxon>Agaricomycotina</taxon>
        <taxon>Agaricomycetes</taxon>
        <taxon>Polyporales</taxon>
        <taxon>Steccherinaceae</taxon>
        <taxon>Steccherinum</taxon>
    </lineage>
</organism>
<accession>A0A4R0RFZ8</accession>
<feature type="signal peptide" evidence="2">
    <location>
        <begin position="1"/>
        <end position="20"/>
    </location>
</feature>
<name>A0A4R0RFZ8_9APHY</name>
<keyword evidence="2" id="KW-0732">Signal</keyword>